<evidence type="ECO:0000313" key="10">
    <source>
        <dbReference type="Proteomes" id="UP001162156"/>
    </source>
</evidence>
<evidence type="ECO:0000256" key="5">
    <source>
        <dbReference type="ARBA" id="ARBA00022833"/>
    </source>
</evidence>
<dbReference type="PANTHER" id="PTHR11409:SF42">
    <property type="entry name" value="ADENOSINE DEAMINASE-LIKE PROTEIN"/>
    <property type="match status" value="1"/>
</dbReference>
<dbReference type="Gene3D" id="3.20.20.140">
    <property type="entry name" value="Metal-dependent hydrolases"/>
    <property type="match status" value="1"/>
</dbReference>
<dbReference type="CDD" id="cd00443">
    <property type="entry name" value="ADA_AMPD"/>
    <property type="match status" value="1"/>
</dbReference>
<keyword evidence="3" id="KW-0479">Metal-binding</keyword>
<keyword evidence="4" id="KW-0378">Hydrolase</keyword>
<reference evidence="9" key="1">
    <citation type="journal article" date="2023" name="Insect Mol. Biol.">
        <title>Genome sequencing provides insights into the evolution of gene families encoding plant cell wall-degrading enzymes in longhorned beetles.</title>
        <authorList>
            <person name="Shin N.R."/>
            <person name="Okamura Y."/>
            <person name="Kirsch R."/>
            <person name="Pauchet Y."/>
        </authorList>
    </citation>
    <scope>NUCLEOTIDE SEQUENCE</scope>
    <source>
        <strain evidence="9">RBIC_L_NR</strain>
    </source>
</reference>
<evidence type="ECO:0000259" key="8">
    <source>
        <dbReference type="Pfam" id="PF00962"/>
    </source>
</evidence>
<dbReference type="GO" id="GO:0046103">
    <property type="term" value="P:inosine biosynthetic process"/>
    <property type="evidence" value="ECO:0007669"/>
    <property type="project" value="TreeGrafter"/>
</dbReference>
<dbReference type="InterPro" id="IPR001365">
    <property type="entry name" value="A_deaminase_dom"/>
</dbReference>
<name>A0AAV8WLN5_9CUCU</name>
<evidence type="ECO:0000256" key="1">
    <source>
        <dbReference type="ARBA" id="ARBA00001947"/>
    </source>
</evidence>
<dbReference type="GO" id="GO:0009117">
    <property type="term" value="P:nucleotide metabolic process"/>
    <property type="evidence" value="ECO:0007669"/>
    <property type="project" value="UniProtKB-KW"/>
</dbReference>
<dbReference type="EMBL" id="JANEYF010005569">
    <property type="protein sequence ID" value="KAJ8927654.1"/>
    <property type="molecule type" value="Genomic_DNA"/>
</dbReference>
<evidence type="ECO:0000256" key="2">
    <source>
        <dbReference type="ARBA" id="ARBA00006676"/>
    </source>
</evidence>
<comment type="cofactor">
    <cofactor evidence="1">
        <name>Zn(2+)</name>
        <dbReference type="ChEBI" id="CHEBI:29105"/>
    </cofactor>
</comment>
<dbReference type="InterPro" id="IPR006330">
    <property type="entry name" value="Ado/ade_deaminase"/>
</dbReference>
<organism evidence="9 10">
    <name type="scientific">Rhamnusium bicolor</name>
    <dbReference type="NCBI Taxonomy" id="1586634"/>
    <lineage>
        <taxon>Eukaryota</taxon>
        <taxon>Metazoa</taxon>
        <taxon>Ecdysozoa</taxon>
        <taxon>Arthropoda</taxon>
        <taxon>Hexapoda</taxon>
        <taxon>Insecta</taxon>
        <taxon>Pterygota</taxon>
        <taxon>Neoptera</taxon>
        <taxon>Endopterygota</taxon>
        <taxon>Coleoptera</taxon>
        <taxon>Polyphaga</taxon>
        <taxon>Cucujiformia</taxon>
        <taxon>Chrysomeloidea</taxon>
        <taxon>Cerambycidae</taxon>
        <taxon>Lepturinae</taxon>
        <taxon>Rhagiini</taxon>
        <taxon>Rhamnusium</taxon>
    </lineage>
</organism>
<comment type="catalytic activity">
    <reaction evidence="7">
        <text>N(6)-methyl-AMP + H2O + H(+) = IMP + methylamine</text>
        <dbReference type="Rhea" id="RHEA:16001"/>
        <dbReference type="ChEBI" id="CHEBI:15377"/>
        <dbReference type="ChEBI" id="CHEBI:15378"/>
        <dbReference type="ChEBI" id="CHEBI:58053"/>
        <dbReference type="ChEBI" id="CHEBI:59338"/>
        <dbReference type="ChEBI" id="CHEBI:144842"/>
    </reaction>
    <physiologicalReaction direction="left-to-right" evidence="7">
        <dbReference type="Rhea" id="RHEA:16002"/>
    </physiologicalReaction>
</comment>
<comment type="caution">
    <text evidence="9">The sequence shown here is derived from an EMBL/GenBank/DDBJ whole genome shotgun (WGS) entry which is preliminary data.</text>
</comment>
<evidence type="ECO:0000256" key="3">
    <source>
        <dbReference type="ARBA" id="ARBA00022723"/>
    </source>
</evidence>
<evidence type="ECO:0000256" key="7">
    <source>
        <dbReference type="ARBA" id="ARBA00048787"/>
    </source>
</evidence>
<proteinExistence type="inferred from homology"/>
<keyword evidence="10" id="KW-1185">Reference proteome</keyword>
<keyword evidence="6" id="KW-0546">Nucleotide metabolism</keyword>
<dbReference type="GO" id="GO:0006154">
    <property type="term" value="P:adenosine catabolic process"/>
    <property type="evidence" value="ECO:0007669"/>
    <property type="project" value="TreeGrafter"/>
</dbReference>
<sequence length="327" mass="37691">MTIEEFCKSLPKLELHAHLNGSLSEKTLKELGCLDESLSEFKKFLNIINKTERTLDECFVLFNISQAVTSNKRSVYLATKSIIEEFADDNVIYLELRTTPRAEDGMSKEDYVTAVLKAIADKERDIIVKLILSINRGHDAADSQDSLYSILKMAKKYPDIIKGIDLSGNPYGGKFEEQLFRIAKENGLYTAIHCAEIRNDKEVEEILNFGPDRIGHATFLHPKYGGSQENWELYCRKIIPIECCLTSNIVCGTSRNYKEHHVQEWIKNDLPFSINEYEYASRSFDLSRNDLWSISYNAIDHSFASTEEKNLLKVKLEDWKQTNKRYF</sequence>
<keyword evidence="5" id="KW-0862">Zinc</keyword>
<evidence type="ECO:0000313" key="9">
    <source>
        <dbReference type="EMBL" id="KAJ8927654.1"/>
    </source>
</evidence>
<feature type="domain" description="Adenosine deaminase" evidence="8">
    <location>
        <begin position="11"/>
        <end position="317"/>
    </location>
</feature>
<dbReference type="Pfam" id="PF00962">
    <property type="entry name" value="A_deaminase"/>
    <property type="match status" value="1"/>
</dbReference>
<protein>
    <recommendedName>
        <fullName evidence="8">Adenosine deaminase domain-containing protein</fullName>
    </recommendedName>
</protein>
<dbReference type="PANTHER" id="PTHR11409">
    <property type="entry name" value="ADENOSINE DEAMINASE"/>
    <property type="match status" value="1"/>
</dbReference>
<evidence type="ECO:0000256" key="6">
    <source>
        <dbReference type="ARBA" id="ARBA00023080"/>
    </source>
</evidence>
<dbReference type="SUPFAM" id="SSF51556">
    <property type="entry name" value="Metallo-dependent hydrolases"/>
    <property type="match status" value="1"/>
</dbReference>
<dbReference type="GO" id="GO:0046872">
    <property type="term" value="F:metal ion binding"/>
    <property type="evidence" value="ECO:0007669"/>
    <property type="project" value="UniProtKB-KW"/>
</dbReference>
<dbReference type="GO" id="GO:0004000">
    <property type="term" value="F:adenosine deaminase activity"/>
    <property type="evidence" value="ECO:0007669"/>
    <property type="project" value="TreeGrafter"/>
</dbReference>
<dbReference type="AlphaFoldDB" id="A0AAV8WLN5"/>
<evidence type="ECO:0000256" key="4">
    <source>
        <dbReference type="ARBA" id="ARBA00022801"/>
    </source>
</evidence>
<dbReference type="Proteomes" id="UP001162156">
    <property type="component" value="Unassembled WGS sequence"/>
</dbReference>
<gene>
    <name evidence="9" type="ORF">NQ314_019856</name>
</gene>
<dbReference type="InterPro" id="IPR032466">
    <property type="entry name" value="Metal_Hydrolase"/>
</dbReference>
<accession>A0AAV8WLN5</accession>
<comment type="similarity">
    <text evidence="2">Belongs to the metallo-dependent hydrolases superfamily. Adenosine and AMP deaminases family.</text>
</comment>